<dbReference type="Proteomes" id="UP000719766">
    <property type="component" value="Unassembled WGS sequence"/>
</dbReference>
<feature type="transmembrane region" description="Helical" evidence="1">
    <location>
        <begin position="13"/>
        <end position="33"/>
    </location>
</feature>
<comment type="caution">
    <text evidence="2">The sequence shown here is derived from an EMBL/GenBank/DDBJ whole genome shotgun (WGS) entry which is preliminary data.</text>
</comment>
<keyword evidence="1" id="KW-0812">Transmembrane</keyword>
<dbReference type="EMBL" id="JABBWE010000025">
    <property type="protein sequence ID" value="KAG1794589.1"/>
    <property type="molecule type" value="Genomic_DNA"/>
</dbReference>
<dbReference type="RefSeq" id="XP_041160700.1">
    <property type="nucleotide sequence ID" value="XM_041310540.1"/>
</dbReference>
<accession>A0A9P7AQU8</accession>
<protein>
    <submittedName>
        <fullName evidence="2">Uncharacterized protein</fullName>
    </submittedName>
</protein>
<sequence>MADQLTSNSTSRLLVPGCSYFIIFRASISELLRVSTTFRARLCRLYAQFLNSIFCSMLLVIQPSAYLFTPRYAANNGKLETLRLSRKYVEHGPAELDQARLERKIHLLSFASLNLHASGMTCPTQRSRQYFILN</sequence>
<keyword evidence="3" id="KW-1185">Reference proteome</keyword>
<evidence type="ECO:0000313" key="2">
    <source>
        <dbReference type="EMBL" id="KAG1794589.1"/>
    </source>
</evidence>
<dbReference type="GeneID" id="64604304"/>
<feature type="transmembrane region" description="Helical" evidence="1">
    <location>
        <begin position="45"/>
        <end position="68"/>
    </location>
</feature>
<keyword evidence="1" id="KW-0472">Membrane</keyword>
<gene>
    <name evidence="2" type="ORF">HD556DRAFT_417218</name>
</gene>
<dbReference type="AlphaFoldDB" id="A0A9P7AQU8"/>
<keyword evidence="1" id="KW-1133">Transmembrane helix</keyword>
<organism evidence="2 3">
    <name type="scientific">Suillus plorans</name>
    <dbReference type="NCBI Taxonomy" id="116603"/>
    <lineage>
        <taxon>Eukaryota</taxon>
        <taxon>Fungi</taxon>
        <taxon>Dikarya</taxon>
        <taxon>Basidiomycota</taxon>
        <taxon>Agaricomycotina</taxon>
        <taxon>Agaricomycetes</taxon>
        <taxon>Agaricomycetidae</taxon>
        <taxon>Boletales</taxon>
        <taxon>Suillineae</taxon>
        <taxon>Suillaceae</taxon>
        <taxon>Suillus</taxon>
    </lineage>
</organism>
<reference evidence="2" key="1">
    <citation type="journal article" date="2020" name="New Phytol.">
        <title>Comparative genomics reveals dynamic genome evolution in host specialist ectomycorrhizal fungi.</title>
        <authorList>
            <person name="Lofgren L.A."/>
            <person name="Nguyen N.H."/>
            <person name="Vilgalys R."/>
            <person name="Ruytinx J."/>
            <person name="Liao H.L."/>
            <person name="Branco S."/>
            <person name="Kuo A."/>
            <person name="LaButti K."/>
            <person name="Lipzen A."/>
            <person name="Andreopoulos W."/>
            <person name="Pangilinan J."/>
            <person name="Riley R."/>
            <person name="Hundley H."/>
            <person name="Na H."/>
            <person name="Barry K."/>
            <person name="Grigoriev I.V."/>
            <person name="Stajich J.E."/>
            <person name="Kennedy P.G."/>
        </authorList>
    </citation>
    <scope>NUCLEOTIDE SEQUENCE</scope>
    <source>
        <strain evidence="2">S12</strain>
    </source>
</reference>
<proteinExistence type="predicted"/>
<dbReference type="OrthoDB" id="10267031at2759"/>
<name>A0A9P7AQU8_9AGAM</name>
<evidence type="ECO:0000256" key="1">
    <source>
        <dbReference type="SAM" id="Phobius"/>
    </source>
</evidence>
<evidence type="ECO:0000313" key="3">
    <source>
        <dbReference type="Proteomes" id="UP000719766"/>
    </source>
</evidence>